<dbReference type="Proteomes" id="UP000248090">
    <property type="component" value="Unassembled WGS sequence"/>
</dbReference>
<dbReference type="Pfam" id="PF21028">
    <property type="entry name" value="DUF1285_C"/>
    <property type="match status" value="1"/>
</dbReference>
<keyword evidence="4" id="KW-1185">Reference proteome</keyword>
<evidence type="ECO:0000313" key="3">
    <source>
        <dbReference type="EMBL" id="PXF33246.1"/>
    </source>
</evidence>
<dbReference type="InterPro" id="IPR010707">
    <property type="entry name" value="DUF1285"/>
</dbReference>
<gene>
    <name evidence="3" type="ORF">WH50_00465</name>
</gene>
<reference evidence="3 4" key="1">
    <citation type="submission" date="2015-03" db="EMBL/GenBank/DDBJ databases">
        <authorList>
            <person name="Krishnan R."/>
            <person name="Midha S."/>
            <person name="Patil P.B."/>
            <person name="Rameshkumar N."/>
        </authorList>
    </citation>
    <scope>NUCLEOTIDE SEQUENCE [LARGE SCALE GENOMIC DNA]</scope>
    <source>
        <strain evidence="3 4">L1E11</strain>
    </source>
</reference>
<dbReference type="Pfam" id="PF06938">
    <property type="entry name" value="DUF1285_N"/>
    <property type="match status" value="1"/>
</dbReference>
<dbReference type="InterPro" id="IPR023361">
    <property type="entry name" value="DUF1285_beta_roll_sf"/>
</dbReference>
<comment type="caution">
    <text evidence="3">The sequence shown here is derived from an EMBL/GenBank/DDBJ whole genome shotgun (WGS) entry which is preliminary data.</text>
</comment>
<evidence type="ECO:0000313" key="4">
    <source>
        <dbReference type="Proteomes" id="UP000248090"/>
    </source>
</evidence>
<dbReference type="Gene3D" id="3.10.540.10">
    <property type="entry name" value="duf1285 like domain"/>
    <property type="match status" value="1"/>
</dbReference>
<protein>
    <recommendedName>
        <fullName evidence="5">Proteophosphoglycan</fullName>
    </recommendedName>
</protein>
<dbReference type="PIRSF" id="PIRSF029557">
    <property type="entry name" value="UCP029557"/>
    <property type="match status" value="1"/>
</dbReference>
<dbReference type="EMBL" id="LAPT01000001">
    <property type="protein sequence ID" value="PXF33246.1"/>
    <property type="molecule type" value="Genomic_DNA"/>
</dbReference>
<sequence>MDLALLQQHATADGLPPVEEWHPDFCADMDLVIRADGTWVHEGGEFRRPALMKLFSRILRLDDDGCYYLVTPVEKVRIQVEDAPFVILAAEVRDDSVVMVTNCEEVITLGREHPIRVRAAHGNASEIPYVLVRKNLWARLHRNVFYQLVELAEQRTEQNVEGMWLQSQGEWFCLGTI</sequence>
<dbReference type="InterPro" id="IPR048342">
    <property type="entry name" value="DUF1285_C"/>
</dbReference>
<evidence type="ECO:0000259" key="1">
    <source>
        <dbReference type="Pfam" id="PF06938"/>
    </source>
</evidence>
<name>A0ABX5M6E1_9GAMM</name>
<accession>A0ABX5M6E1</accession>
<organism evidence="3 4">
    <name type="scientific">Pokkaliibacter plantistimulans</name>
    <dbReference type="NCBI Taxonomy" id="1635171"/>
    <lineage>
        <taxon>Bacteria</taxon>
        <taxon>Pseudomonadati</taxon>
        <taxon>Pseudomonadota</taxon>
        <taxon>Gammaproteobacteria</taxon>
        <taxon>Oceanospirillales</taxon>
        <taxon>Balneatrichaceae</taxon>
        <taxon>Pokkaliibacter</taxon>
    </lineage>
</organism>
<dbReference type="Gene3D" id="2.30.270.10">
    <property type="entry name" value="duf1285 protein"/>
    <property type="match status" value="1"/>
</dbReference>
<evidence type="ECO:0000259" key="2">
    <source>
        <dbReference type="Pfam" id="PF21028"/>
    </source>
</evidence>
<proteinExistence type="predicted"/>
<evidence type="ECO:0008006" key="5">
    <source>
        <dbReference type="Google" id="ProtNLM"/>
    </source>
</evidence>
<feature type="domain" description="DUF1285" evidence="2">
    <location>
        <begin position="84"/>
        <end position="174"/>
    </location>
</feature>
<feature type="domain" description="DUF1285" evidence="1">
    <location>
        <begin position="16"/>
        <end position="83"/>
    </location>
</feature>
<dbReference type="InterPro" id="IPR048341">
    <property type="entry name" value="DUF1285_N"/>
</dbReference>